<evidence type="ECO:0000313" key="3">
    <source>
        <dbReference type="Proteomes" id="UP000001555"/>
    </source>
</evidence>
<dbReference type="EnsemblMetazoa" id="ISCW019959-RA">
    <property type="protein sequence ID" value="ISCW019959-PA"/>
    <property type="gene ID" value="ISCW019959"/>
</dbReference>
<evidence type="ECO:0000313" key="2">
    <source>
        <dbReference type="EnsemblMetazoa" id="ISCW019959-PA"/>
    </source>
</evidence>
<sequence>MKELHIQNCSDSSVSACNMRFLDNIVAASTPQTRVEGGGGALCCDAWKFLCSASMRKIIVMRMCFFTFSNICSTGGSTLDNGISQIHATSRAYKLTVATLLFSHTGSTAPSFTSSLL</sequence>
<accession>B7PTX8</accession>
<dbReference type="InParanoid" id="B7PTX8"/>
<protein>
    <submittedName>
        <fullName evidence="1 2">Uncharacterized protein</fullName>
    </submittedName>
</protein>
<dbReference type="EMBL" id="ABJB011008871">
    <property type="status" value="NOT_ANNOTATED_CDS"/>
    <property type="molecule type" value="Genomic_DNA"/>
</dbReference>
<dbReference type="AlphaFoldDB" id="B7PTX8"/>
<proteinExistence type="predicted"/>
<organism>
    <name type="scientific">Ixodes scapularis</name>
    <name type="common">Black-legged tick</name>
    <name type="synonym">Deer tick</name>
    <dbReference type="NCBI Taxonomy" id="6945"/>
    <lineage>
        <taxon>Eukaryota</taxon>
        <taxon>Metazoa</taxon>
        <taxon>Ecdysozoa</taxon>
        <taxon>Arthropoda</taxon>
        <taxon>Chelicerata</taxon>
        <taxon>Arachnida</taxon>
        <taxon>Acari</taxon>
        <taxon>Parasitiformes</taxon>
        <taxon>Ixodida</taxon>
        <taxon>Ixodoidea</taxon>
        <taxon>Ixodidae</taxon>
        <taxon>Ixodinae</taxon>
        <taxon>Ixodes</taxon>
    </lineage>
</organism>
<name>B7PTX8_IXOSC</name>
<dbReference type="Proteomes" id="UP000001555">
    <property type="component" value="Unassembled WGS sequence"/>
</dbReference>
<gene>
    <name evidence="1" type="ORF">IscW_ISCW019959</name>
</gene>
<reference evidence="2" key="2">
    <citation type="submission" date="2020-05" db="UniProtKB">
        <authorList>
            <consortium name="EnsemblMetazoa"/>
        </authorList>
    </citation>
    <scope>IDENTIFICATION</scope>
    <source>
        <strain evidence="2">wikel</strain>
    </source>
</reference>
<evidence type="ECO:0000313" key="1">
    <source>
        <dbReference type="EMBL" id="EEC10050.1"/>
    </source>
</evidence>
<dbReference type="PaxDb" id="6945-B7PTX8"/>
<dbReference type="EMBL" id="DS789119">
    <property type="protein sequence ID" value="EEC10050.1"/>
    <property type="molecule type" value="Genomic_DNA"/>
</dbReference>
<dbReference type="HOGENOM" id="CLU_2087462_0_0_1"/>
<dbReference type="VEuPathDB" id="VectorBase:ISCI019959"/>
<keyword evidence="3" id="KW-1185">Reference proteome</keyword>
<reference evidence="1 3" key="1">
    <citation type="submission" date="2008-03" db="EMBL/GenBank/DDBJ databases">
        <title>Annotation of Ixodes scapularis.</title>
        <authorList>
            <consortium name="Ixodes scapularis Genome Project Consortium"/>
            <person name="Caler E."/>
            <person name="Hannick L.I."/>
            <person name="Bidwell S."/>
            <person name="Joardar V."/>
            <person name="Thiagarajan M."/>
            <person name="Amedeo P."/>
            <person name="Galinsky K.J."/>
            <person name="Schobel S."/>
            <person name="Inman J."/>
            <person name="Hostetler J."/>
            <person name="Miller J."/>
            <person name="Hammond M."/>
            <person name="Megy K."/>
            <person name="Lawson D."/>
            <person name="Kodira C."/>
            <person name="Sutton G."/>
            <person name="Meyer J."/>
            <person name="Hill C.A."/>
            <person name="Birren B."/>
            <person name="Nene V."/>
            <person name="Collins F."/>
            <person name="Alarcon-Chaidez F."/>
            <person name="Wikel S."/>
            <person name="Strausberg R."/>
        </authorList>
    </citation>
    <scope>NUCLEOTIDE SEQUENCE [LARGE SCALE GENOMIC DNA]</scope>
    <source>
        <strain evidence="3">Wikel</strain>
        <strain evidence="1">Wikel colony</strain>
    </source>
</reference>
<dbReference type="VEuPathDB" id="VectorBase:ISCW019959"/>